<dbReference type="SUPFAM" id="SSF54292">
    <property type="entry name" value="2Fe-2S ferredoxin-like"/>
    <property type="match status" value="1"/>
</dbReference>
<proteinExistence type="predicted"/>
<dbReference type="InterPro" id="IPR001433">
    <property type="entry name" value="OxRdtase_FAD/NAD-bd"/>
</dbReference>
<dbReference type="PANTHER" id="PTHR47354:SF8">
    <property type="entry name" value="1,2-PHENYLACETYL-COA EPOXIDASE, SUBUNIT E"/>
    <property type="match status" value="1"/>
</dbReference>
<dbReference type="EMBL" id="CP075371">
    <property type="protein sequence ID" value="QVT81034.1"/>
    <property type="molecule type" value="Genomic_DNA"/>
</dbReference>
<dbReference type="InterPro" id="IPR001041">
    <property type="entry name" value="2Fe-2S_ferredoxin-type"/>
</dbReference>
<evidence type="ECO:0000256" key="3">
    <source>
        <dbReference type="ARBA" id="ARBA00022714"/>
    </source>
</evidence>
<keyword evidence="3" id="KW-0001">2Fe-2S</keyword>
<dbReference type="InterPro" id="IPR006058">
    <property type="entry name" value="2Fe2S_fd_BS"/>
</dbReference>
<accession>A0ABX8EL96</accession>
<dbReference type="InterPro" id="IPR008333">
    <property type="entry name" value="Cbr1-like_FAD-bd_dom"/>
</dbReference>
<evidence type="ECO:0000256" key="4">
    <source>
        <dbReference type="ARBA" id="ARBA00022723"/>
    </source>
</evidence>
<dbReference type="InterPro" id="IPR017927">
    <property type="entry name" value="FAD-bd_FR_type"/>
</dbReference>
<reference evidence="11 12" key="1">
    <citation type="submission" date="2021-05" db="EMBL/GenBank/DDBJ databases">
        <title>Complete genome of Nocardioides aquaticus KCTC 9944T isolated from meromictic and hypersaline Ekho Lake, Antarctica.</title>
        <authorList>
            <person name="Hwang K."/>
            <person name="Kim K.M."/>
            <person name="Choe H."/>
        </authorList>
    </citation>
    <scope>NUCLEOTIDE SEQUENCE [LARGE SCALE GENOMIC DNA]</scope>
    <source>
        <strain evidence="11 12">KCTC 9944</strain>
    </source>
</reference>
<keyword evidence="5" id="KW-0274">FAD</keyword>
<organism evidence="11 12">
    <name type="scientific">Nocardioides aquaticus</name>
    <dbReference type="NCBI Taxonomy" id="160826"/>
    <lineage>
        <taxon>Bacteria</taxon>
        <taxon>Bacillati</taxon>
        <taxon>Actinomycetota</taxon>
        <taxon>Actinomycetes</taxon>
        <taxon>Propionibacteriales</taxon>
        <taxon>Nocardioidaceae</taxon>
        <taxon>Nocardioides</taxon>
    </lineage>
</organism>
<dbReference type="InterPro" id="IPR036010">
    <property type="entry name" value="2Fe-2S_ferredoxin-like_sf"/>
</dbReference>
<evidence type="ECO:0000256" key="7">
    <source>
        <dbReference type="ARBA" id="ARBA00023004"/>
    </source>
</evidence>
<dbReference type="SUPFAM" id="SSF52343">
    <property type="entry name" value="Ferredoxin reductase-like, C-terminal NADP-linked domain"/>
    <property type="match status" value="1"/>
</dbReference>
<dbReference type="InterPro" id="IPR039261">
    <property type="entry name" value="FNR_nucleotide-bd"/>
</dbReference>
<dbReference type="CDD" id="cd06214">
    <property type="entry name" value="PA_degradation_oxidoreductase_like"/>
    <property type="match status" value="1"/>
</dbReference>
<keyword evidence="2" id="KW-0285">Flavoprotein</keyword>
<evidence type="ECO:0000256" key="1">
    <source>
        <dbReference type="ARBA" id="ARBA00001974"/>
    </source>
</evidence>
<sequence length="369" mass="39786">MTAVQPDRPAQAARAARAARATFHELTVSAVERLTDDSAAITFAVPDELADAYDFRAGQALTLRRHVDGQEHRRSYSICAPAGSPPRVGVREIPGGLFSSWLVHDVAVGDVVEVQTPTGSFRAEPTSRTRHLCIAAGSGITPMLSIASTVLTDPDSRVTLVYGNRRTSTVMFAEELADLKDVHGPHLDLIHVLSREPRDVDLFSGRLDADRLRRLLGALVPLGSVDHVWLCGPFGLISDAREVLGELGVSPDKVHFELFYVDEPPPEVVRQEAVVEGETSEVTIVLDGRTTTAAMPRGQSVLDGAAATRHDLPFACKGGVCGTCRAHVPTGEVDMRRNYALDDDEVARGYVLTCQSFPVGDTVTVDFDA</sequence>
<gene>
    <name evidence="11" type="primary">paaE</name>
    <name evidence="11" type="ORF">ENKNEFLB_03439</name>
</gene>
<dbReference type="Gene3D" id="3.10.20.30">
    <property type="match status" value="1"/>
</dbReference>
<dbReference type="InterPro" id="IPR017938">
    <property type="entry name" value="Riboflavin_synthase-like_b-brl"/>
</dbReference>
<dbReference type="Pfam" id="PF00111">
    <property type="entry name" value="Fer2"/>
    <property type="match status" value="1"/>
</dbReference>
<evidence type="ECO:0000256" key="6">
    <source>
        <dbReference type="ARBA" id="ARBA00023002"/>
    </source>
</evidence>
<keyword evidence="7" id="KW-0408">Iron</keyword>
<dbReference type="PANTHER" id="PTHR47354">
    <property type="entry name" value="NADH OXIDOREDUCTASE HCR"/>
    <property type="match status" value="1"/>
</dbReference>
<dbReference type="GO" id="GO:0016491">
    <property type="term" value="F:oxidoreductase activity"/>
    <property type="evidence" value="ECO:0007669"/>
    <property type="project" value="UniProtKB-KW"/>
</dbReference>
<dbReference type="PROSITE" id="PS51384">
    <property type="entry name" value="FAD_FR"/>
    <property type="match status" value="1"/>
</dbReference>
<keyword evidence="12" id="KW-1185">Reference proteome</keyword>
<name>A0ABX8EL96_9ACTN</name>
<evidence type="ECO:0000256" key="8">
    <source>
        <dbReference type="ARBA" id="ARBA00023014"/>
    </source>
</evidence>
<evidence type="ECO:0000259" key="10">
    <source>
        <dbReference type="PROSITE" id="PS51384"/>
    </source>
</evidence>
<keyword evidence="6 11" id="KW-0560">Oxidoreductase</keyword>
<evidence type="ECO:0000256" key="5">
    <source>
        <dbReference type="ARBA" id="ARBA00022827"/>
    </source>
</evidence>
<evidence type="ECO:0000313" key="12">
    <source>
        <dbReference type="Proteomes" id="UP000679307"/>
    </source>
</evidence>
<keyword evidence="8" id="KW-0411">Iron-sulfur</keyword>
<protein>
    <submittedName>
        <fullName evidence="11">1,2-phenylacetyl-CoA epoxidase, subunit E</fullName>
        <ecNumber evidence="11">1.-.-.-</ecNumber>
    </submittedName>
</protein>
<keyword evidence="4" id="KW-0479">Metal-binding</keyword>
<dbReference type="PROSITE" id="PS51085">
    <property type="entry name" value="2FE2S_FER_2"/>
    <property type="match status" value="1"/>
</dbReference>
<evidence type="ECO:0000313" key="11">
    <source>
        <dbReference type="EMBL" id="QVT81034.1"/>
    </source>
</evidence>
<dbReference type="InterPro" id="IPR012675">
    <property type="entry name" value="Beta-grasp_dom_sf"/>
</dbReference>
<dbReference type="SUPFAM" id="SSF63380">
    <property type="entry name" value="Riboflavin synthase domain-like"/>
    <property type="match status" value="1"/>
</dbReference>
<dbReference type="EC" id="1.-.-.-" evidence="11"/>
<dbReference type="Pfam" id="PF00175">
    <property type="entry name" value="NAD_binding_1"/>
    <property type="match status" value="1"/>
</dbReference>
<feature type="domain" description="FAD-binding FR-type" evidence="10">
    <location>
        <begin position="21"/>
        <end position="124"/>
    </location>
</feature>
<evidence type="ECO:0000256" key="2">
    <source>
        <dbReference type="ARBA" id="ARBA00022630"/>
    </source>
</evidence>
<dbReference type="InterPro" id="IPR050415">
    <property type="entry name" value="MRET"/>
</dbReference>
<dbReference type="InterPro" id="IPR001709">
    <property type="entry name" value="Flavoprot_Pyr_Nucl_cyt_Rdtase"/>
</dbReference>
<dbReference type="Proteomes" id="UP000679307">
    <property type="component" value="Chromosome"/>
</dbReference>
<dbReference type="CDD" id="cd00207">
    <property type="entry name" value="fer2"/>
    <property type="match status" value="1"/>
</dbReference>
<dbReference type="InterPro" id="IPR011884">
    <property type="entry name" value="PaaE"/>
</dbReference>
<dbReference type="NCBIfam" id="TIGR02160">
    <property type="entry name" value="PA_CoA_Oxy5"/>
    <property type="match status" value="1"/>
</dbReference>
<dbReference type="PRINTS" id="PR00371">
    <property type="entry name" value="FPNCR"/>
</dbReference>
<dbReference type="PROSITE" id="PS00197">
    <property type="entry name" value="2FE2S_FER_1"/>
    <property type="match status" value="1"/>
</dbReference>
<dbReference type="Gene3D" id="3.40.50.80">
    <property type="entry name" value="Nucleotide-binding domain of ferredoxin-NADP reductase (FNR) module"/>
    <property type="match status" value="1"/>
</dbReference>
<dbReference type="PRINTS" id="PR00410">
    <property type="entry name" value="PHEHYDRXLASE"/>
</dbReference>
<evidence type="ECO:0000259" key="9">
    <source>
        <dbReference type="PROSITE" id="PS51085"/>
    </source>
</evidence>
<feature type="domain" description="2Fe-2S ferredoxin-type" evidence="9">
    <location>
        <begin position="280"/>
        <end position="369"/>
    </location>
</feature>
<dbReference type="RefSeq" id="WP_214056474.1">
    <property type="nucleotide sequence ID" value="NZ_BAAAHS010000058.1"/>
</dbReference>
<comment type="cofactor">
    <cofactor evidence="1">
        <name>FAD</name>
        <dbReference type="ChEBI" id="CHEBI:57692"/>
    </cofactor>
</comment>
<dbReference type="Gene3D" id="2.40.30.10">
    <property type="entry name" value="Translation factors"/>
    <property type="match status" value="1"/>
</dbReference>
<dbReference type="Pfam" id="PF00970">
    <property type="entry name" value="FAD_binding_6"/>
    <property type="match status" value="1"/>
</dbReference>